<dbReference type="InterPro" id="IPR037401">
    <property type="entry name" value="SnoaL-like"/>
</dbReference>
<protein>
    <submittedName>
        <fullName evidence="2">SnoaL-like polyketide cyclase</fullName>
    </submittedName>
</protein>
<keyword evidence="2" id="KW-0614">Plasmid</keyword>
<dbReference type="Gene3D" id="3.10.450.50">
    <property type="match status" value="1"/>
</dbReference>
<reference evidence="2 3" key="4">
    <citation type="journal article" date="2018" name="Environ. Microbiol. Rep.">
        <title>Phylogenetic distribution of roseobacticides in the Roseobacter group and their effect on microalgae.</title>
        <authorList>
            <person name="Sonnenschein E.C."/>
            <person name="Phippen C.B."/>
            <person name="Bentzon-Tilia M."/>
            <person name="Rasmussen S.A."/>
            <person name="Nielsen K.F."/>
            <person name="Gram L."/>
        </authorList>
    </citation>
    <scope>NUCLEOTIDE SEQUENCE [LARGE SCALE GENOMIC DNA]</scope>
    <source>
        <strain evidence="2 3">P36</strain>
    </source>
</reference>
<dbReference type="Proteomes" id="UP000218891">
    <property type="component" value="Plasmid pP36_b"/>
</dbReference>
<feature type="domain" description="SnoaL-like" evidence="1">
    <location>
        <begin position="41"/>
        <end position="143"/>
    </location>
</feature>
<reference evidence="2 3" key="1">
    <citation type="journal article" date="2017" name="Front. Microbiol.">
        <title>Phaeobacter piscinae sp. nov., a species of the Roseobacter group and potential aquaculture probiont.</title>
        <authorList>
            <person name="Sonnenschein E.C."/>
            <person name="Phippen C.B.W."/>
            <person name="Nielsen K.F."/>
            <person name="Mateiu R.V."/>
            <person name="Melchiorsen J."/>
            <person name="Gram L."/>
            <person name="Overmann J."/>
            <person name="Freese H.M."/>
        </authorList>
    </citation>
    <scope>NUCLEOTIDE SEQUENCE [LARGE SCALE GENOMIC DNA]</scope>
    <source>
        <strain evidence="2 3">P36</strain>
    </source>
</reference>
<reference evidence="2 3" key="3">
    <citation type="journal article" date="2017" name="Int. J. Syst. Evol. Microbiol.">
        <title>Adaptation of Surface-Associated Bacteria to the Open Ocean: A Genomically Distinct Subpopulation of Phaeobacter gallaeciensis Colonizes Pacific Mesozooplankton.</title>
        <authorList>
            <person name="Freese H.M."/>
            <person name="Methner A."/>
            <person name="Overmann J."/>
        </authorList>
    </citation>
    <scope>NUCLEOTIDE SEQUENCE [LARGE SCALE GENOMIC DNA]</scope>
    <source>
        <strain evidence="2 3">P36</strain>
    </source>
</reference>
<reference evidence="2 3" key="2">
    <citation type="journal article" date="2017" name="Genome Biol. Evol.">
        <title>Trajectories and Drivers of Genome Evolution in Surface-Associated Marine Phaeobacter.</title>
        <authorList>
            <person name="Freese H.M."/>
            <person name="Sikorski J."/>
            <person name="Bunk B."/>
            <person name="Scheuner C."/>
            <person name="Meier-Kolthoff J.P."/>
            <person name="Sproer C."/>
            <person name="Gram L."/>
            <person name="Overmann J."/>
        </authorList>
    </citation>
    <scope>NUCLEOTIDE SEQUENCE [LARGE SCALE GENOMIC DNA]</scope>
    <source>
        <strain evidence="2 3">P36</strain>
    </source>
</reference>
<name>A0ABM6PJR1_9RHOB</name>
<organism evidence="2 3">
    <name type="scientific">Phaeobacter piscinae</name>
    <dbReference type="NCBI Taxonomy" id="1580596"/>
    <lineage>
        <taxon>Bacteria</taxon>
        <taxon>Pseudomonadati</taxon>
        <taxon>Pseudomonadota</taxon>
        <taxon>Alphaproteobacteria</taxon>
        <taxon>Rhodobacterales</taxon>
        <taxon>Roseobacteraceae</taxon>
        <taxon>Phaeobacter</taxon>
    </lineage>
</organism>
<evidence type="ECO:0000259" key="1">
    <source>
        <dbReference type="Pfam" id="PF12680"/>
    </source>
</evidence>
<geneLocation type="plasmid" evidence="2 3">
    <name>pP36_b</name>
</geneLocation>
<dbReference type="SUPFAM" id="SSF54427">
    <property type="entry name" value="NTF2-like"/>
    <property type="match status" value="1"/>
</dbReference>
<evidence type="ECO:0000313" key="3">
    <source>
        <dbReference type="Proteomes" id="UP000218891"/>
    </source>
</evidence>
<dbReference type="EMBL" id="CP010645">
    <property type="protein sequence ID" value="ATG37877.1"/>
    <property type="molecule type" value="Genomic_DNA"/>
</dbReference>
<dbReference type="Pfam" id="PF12680">
    <property type="entry name" value="SnoaL_2"/>
    <property type="match status" value="1"/>
</dbReference>
<accession>A0ABM6PJR1</accession>
<evidence type="ECO:0000313" key="2">
    <source>
        <dbReference type="EMBL" id="ATG37877.1"/>
    </source>
</evidence>
<keyword evidence="3" id="KW-1185">Reference proteome</keyword>
<gene>
    <name evidence="2" type="ORF">PhaeoP36_03801</name>
</gene>
<dbReference type="InterPro" id="IPR032710">
    <property type="entry name" value="NTF2-like_dom_sf"/>
</dbReference>
<sequence length="177" mass="20226">MWPNIFNAGRQKSVGLTRKKQGHPWLMANQRDAEMTNTELVRTWLKAVWEKGDLDAIDRLLSPTVILVGVSSPYLEPGVSHRDVAEALQNLLGPRRISITHIIEQGFWVSARVVFHLKKTSNGREFDAPAQLLARVENDKFAEFYSTMDYLEIVQNLGLVPEDAFYVLLTKHKLVWV</sequence>
<proteinExistence type="predicted"/>